<dbReference type="AlphaFoldDB" id="A0A501VXP9"/>
<dbReference type="EMBL" id="VFRQ01000012">
    <property type="protein sequence ID" value="TPE42503.1"/>
    <property type="molecule type" value="Genomic_DNA"/>
</dbReference>
<evidence type="ECO:0000313" key="3">
    <source>
        <dbReference type="Proteomes" id="UP000316727"/>
    </source>
</evidence>
<dbReference type="RefSeq" id="WP_140623295.1">
    <property type="nucleotide sequence ID" value="NZ_VFRQ01000012.1"/>
</dbReference>
<gene>
    <name evidence="2" type="ORF">FJM65_18045</name>
</gene>
<dbReference type="Pfam" id="PF14099">
    <property type="entry name" value="Polysacc_lyase"/>
    <property type="match status" value="1"/>
</dbReference>
<dbReference type="Proteomes" id="UP000316727">
    <property type="component" value="Unassembled WGS sequence"/>
</dbReference>
<evidence type="ECO:0000313" key="2">
    <source>
        <dbReference type="EMBL" id="TPE42503.1"/>
    </source>
</evidence>
<feature type="region of interest" description="Disordered" evidence="1">
    <location>
        <begin position="261"/>
        <end position="379"/>
    </location>
</feature>
<dbReference type="Gene3D" id="2.60.120.200">
    <property type="match status" value="1"/>
</dbReference>
<sequence>MNSRFKYILMPLLVGAVTFSCEQKDLDEVTPNGGFNAETTANATSANYIFQETFEGSSAFSGRHTQFGSSYSFQMVDNPVYSGSKSGRFELRSSDQEVANGTRAEVIVADPATNKNRWYSFAVYFPSKDYAYDSGSEVISQWWQTSGSTQATSLRVRKDRLILRTGNNSSSLKEIDLGQISKDNWQEYVFHFVHSNGSDGLIEVWRNGTKILEHTGGNMYNDKMPNWKIGVYKASWNNGETETSKRVLYYDNIRVGNENASLADMTTSTSDAPAPSEPVVEEPATEAPVVEEPATEEPATEAPVVEEPATEEPAVEEPATEEPVVEEPATEEPAPSEPVVEEPVRETTPSGNHERRDRREYRQSRGDYSHSSWKSSSRR</sequence>
<proteinExistence type="predicted"/>
<keyword evidence="3" id="KW-1185">Reference proteome</keyword>
<protein>
    <recommendedName>
        <fullName evidence="4">Polysaccharide lyase-like protein</fullName>
    </recommendedName>
</protein>
<dbReference type="PROSITE" id="PS51257">
    <property type="entry name" value="PROKAR_LIPOPROTEIN"/>
    <property type="match status" value="1"/>
</dbReference>
<feature type="compositionally biased region" description="Basic and acidic residues" evidence="1">
    <location>
        <begin position="352"/>
        <end position="368"/>
    </location>
</feature>
<accession>A0A501VXP9</accession>
<evidence type="ECO:0008006" key="4">
    <source>
        <dbReference type="Google" id="ProtNLM"/>
    </source>
</evidence>
<dbReference type="InterPro" id="IPR025975">
    <property type="entry name" value="Polysacc_lyase"/>
</dbReference>
<comment type="caution">
    <text evidence="2">The sequence shown here is derived from an EMBL/GenBank/DDBJ whole genome shotgun (WGS) entry which is preliminary data.</text>
</comment>
<organism evidence="2 3">
    <name type="scientific">Pontibacter mangrovi</name>
    <dbReference type="NCBI Taxonomy" id="2589816"/>
    <lineage>
        <taxon>Bacteria</taxon>
        <taxon>Pseudomonadati</taxon>
        <taxon>Bacteroidota</taxon>
        <taxon>Cytophagia</taxon>
        <taxon>Cytophagales</taxon>
        <taxon>Hymenobacteraceae</taxon>
        <taxon>Pontibacter</taxon>
    </lineage>
</organism>
<reference evidence="2 3" key="1">
    <citation type="submission" date="2019-06" db="EMBL/GenBank/DDBJ databases">
        <title>A novel bacterium of genus Pontibacter, isolated from marine sediment.</title>
        <authorList>
            <person name="Huang H."/>
            <person name="Mo K."/>
            <person name="Hu Y."/>
        </authorList>
    </citation>
    <scope>NUCLEOTIDE SEQUENCE [LARGE SCALE GENOMIC DNA]</scope>
    <source>
        <strain evidence="2 3">HB172049</strain>
    </source>
</reference>
<dbReference type="OrthoDB" id="652886at2"/>
<feature type="compositionally biased region" description="Polar residues" evidence="1">
    <location>
        <begin position="261"/>
        <end position="271"/>
    </location>
</feature>
<feature type="compositionally biased region" description="Acidic residues" evidence="1">
    <location>
        <begin position="308"/>
        <end position="330"/>
    </location>
</feature>
<name>A0A501VXP9_9BACT</name>
<feature type="compositionally biased region" description="Low complexity" evidence="1">
    <location>
        <begin position="369"/>
        <end position="379"/>
    </location>
</feature>
<evidence type="ECO:0000256" key="1">
    <source>
        <dbReference type="SAM" id="MobiDB-lite"/>
    </source>
</evidence>